<keyword evidence="2" id="KW-1185">Reference proteome</keyword>
<dbReference type="PANTHER" id="PTHR47829">
    <property type="entry name" value="HYDROLASE, PUTATIVE (AFU_ORTHOLOGUE AFUA_1G12880)-RELATED"/>
    <property type="match status" value="1"/>
</dbReference>
<dbReference type="NCBIfam" id="TIGR01509">
    <property type="entry name" value="HAD-SF-IA-v3"/>
    <property type="match status" value="1"/>
</dbReference>
<dbReference type="EMBL" id="AWTC01000004">
    <property type="protein sequence ID" value="EST12592.1"/>
    <property type="molecule type" value="Genomic_DNA"/>
</dbReference>
<dbReference type="InterPro" id="IPR052898">
    <property type="entry name" value="ACAD10-like"/>
</dbReference>
<dbReference type="InterPro" id="IPR006439">
    <property type="entry name" value="HAD-SF_hydro_IA"/>
</dbReference>
<dbReference type="STRING" id="1395513.P343_05460"/>
<gene>
    <name evidence="1" type="ORF">P343_05460</name>
</gene>
<proteinExistence type="predicted"/>
<organism evidence="1 2">
    <name type="scientific">Sporolactobacillus laevolacticus DSM 442</name>
    <dbReference type="NCBI Taxonomy" id="1395513"/>
    <lineage>
        <taxon>Bacteria</taxon>
        <taxon>Bacillati</taxon>
        <taxon>Bacillota</taxon>
        <taxon>Bacilli</taxon>
        <taxon>Bacillales</taxon>
        <taxon>Sporolactobacillaceae</taxon>
        <taxon>Sporolactobacillus</taxon>
    </lineage>
</organism>
<dbReference type="PATRIC" id="fig|1395513.3.peg.1114"/>
<accession>V6IYR3</accession>
<evidence type="ECO:0000313" key="1">
    <source>
        <dbReference type="EMBL" id="EST12592.1"/>
    </source>
</evidence>
<dbReference type="SUPFAM" id="SSF56784">
    <property type="entry name" value="HAD-like"/>
    <property type="match status" value="1"/>
</dbReference>
<dbReference type="InterPro" id="IPR041492">
    <property type="entry name" value="HAD_2"/>
</dbReference>
<dbReference type="InterPro" id="IPR023214">
    <property type="entry name" value="HAD_sf"/>
</dbReference>
<protein>
    <submittedName>
        <fullName evidence="1">HAD family hydrolase</fullName>
    </submittedName>
</protein>
<sequence length="241" mass="27988">MSGHAIKALLIDSGRVLNGPASGHWFISPKFYTYVDRKTFQSISSSKRQNAFHRASQYISQQSLIQNEEEEYAHFIHFYSLFSQSLPELDLDEMKVQALAEDLVYNRKKYAFFNDVLQCLPGLSKSFKLAVVSDAWPSLEPVFVEAGMRDYFSSFIISSKVGVTKPNPMMYRQALNELEVAPEEALFIDDSLRNCEGAEQLGIRSLRMLRDWRMYTYRKLFKKEVSIVRDFYGVMKRLNQR</sequence>
<dbReference type="InterPro" id="IPR036412">
    <property type="entry name" value="HAD-like_sf"/>
</dbReference>
<dbReference type="Pfam" id="PF13419">
    <property type="entry name" value="HAD_2"/>
    <property type="match status" value="1"/>
</dbReference>
<dbReference type="Proteomes" id="UP000018296">
    <property type="component" value="Unassembled WGS sequence"/>
</dbReference>
<dbReference type="Gene3D" id="3.40.50.1000">
    <property type="entry name" value="HAD superfamily/HAD-like"/>
    <property type="match status" value="1"/>
</dbReference>
<evidence type="ECO:0000313" key="2">
    <source>
        <dbReference type="Proteomes" id="UP000018296"/>
    </source>
</evidence>
<dbReference type="PANTHER" id="PTHR47829:SF1">
    <property type="entry name" value="HAD FAMILY PHOSPHATASE"/>
    <property type="match status" value="1"/>
</dbReference>
<dbReference type="AlphaFoldDB" id="V6IYR3"/>
<comment type="caution">
    <text evidence="1">The sequence shown here is derived from an EMBL/GenBank/DDBJ whole genome shotgun (WGS) entry which is preliminary data.</text>
</comment>
<keyword evidence="1" id="KW-0378">Hydrolase</keyword>
<dbReference type="PRINTS" id="PR00413">
    <property type="entry name" value="HADHALOGNASE"/>
</dbReference>
<dbReference type="GO" id="GO:0016787">
    <property type="term" value="F:hydrolase activity"/>
    <property type="evidence" value="ECO:0007669"/>
    <property type="project" value="UniProtKB-KW"/>
</dbReference>
<dbReference type="RefSeq" id="WP_023509391.1">
    <property type="nucleotide sequence ID" value="NZ_AWTC01000004.1"/>
</dbReference>
<dbReference type="NCBIfam" id="TIGR01549">
    <property type="entry name" value="HAD-SF-IA-v1"/>
    <property type="match status" value="1"/>
</dbReference>
<name>V6IYR3_9BACL</name>
<dbReference type="eggNOG" id="COG1011">
    <property type="taxonomic scope" value="Bacteria"/>
</dbReference>
<dbReference type="OrthoDB" id="9131041at2"/>
<reference evidence="1 2" key="1">
    <citation type="journal article" date="2013" name="Genome Announc.">
        <title>Genome Sequence of Sporolactobacillus laevolacticus DSM442, an Efficient Polymer-Grade D-Lactate Producer from Agricultural Waste Cottonseed as a Nitrogen Source.</title>
        <authorList>
            <person name="Wang H."/>
            <person name="Wang L."/>
            <person name="Ju J."/>
            <person name="Yu B."/>
            <person name="Ma Y."/>
        </authorList>
    </citation>
    <scope>NUCLEOTIDE SEQUENCE [LARGE SCALE GENOMIC DNA]</scope>
    <source>
        <strain evidence="1 2">DSM 442</strain>
    </source>
</reference>